<evidence type="ECO:0000313" key="2">
    <source>
        <dbReference type="Proteomes" id="UP000250123"/>
    </source>
</evidence>
<protein>
    <submittedName>
        <fullName evidence="1">Uncharacterized protein</fullName>
    </submittedName>
</protein>
<dbReference type="Proteomes" id="UP000250123">
    <property type="component" value="Chromosome SHEWBE"/>
</dbReference>
<name>A0A330LXF2_9GAMM</name>
<reference evidence="2" key="1">
    <citation type="submission" date="2018-06" db="EMBL/GenBank/DDBJ databases">
        <authorList>
            <person name="Cea G.-C."/>
            <person name="William W."/>
        </authorList>
    </citation>
    <scope>NUCLEOTIDE SEQUENCE [LARGE SCALE GENOMIC DNA]</scope>
    <source>
        <strain evidence="2">DB21MT-2</strain>
    </source>
</reference>
<accession>A0A330LXF2</accession>
<dbReference type="KEGG" id="sbk:SHEWBE_1060"/>
<dbReference type="AlphaFoldDB" id="A0A330LXF2"/>
<gene>
    <name evidence="1" type="ORF">SHEWBE_1060</name>
</gene>
<organism evidence="1 2">
    <name type="scientific">Shewanella benthica</name>
    <dbReference type="NCBI Taxonomy" id="43661"/>
    <lineage>
        <taxon>Bacteria</taxon>
        <taxon>Pseudomonadati</taxon>
        <taxon>Pseudomonadota</taxon>
        <taxon>Gammaproteobacteria</taxon>
        <taxon>Alteromonadales</taxon>
        <taxon>Shewanellaceae</taxon>
        <taxon>Shewanella</taxon>
    </lineage>
</organism>
<sequence>MGTHDVIVRESSSDFSNNELMRFSDELNVTNQRYSYYPVNVQGQMLNGDERNSMRLELRFASKDVFLVIDDYVCFK</sequence>
<dbReference type="EMBL" id="LS483452">
    <property type="protein sequence ID" value="SQH75029.1"/>
    <property type="molecule type" value="Genomic_DNA"/>
</dbReference>
<proteinExistence type="predicted"/>
<evidence type="ECO:0000313" key="1">
    <source>
        <dbReference type="EMBL" id="SQH75029.1"/>
    </source>
</evidence>